<evidence type="ECO:0000313" key="4">
    <source>
        <dbReference type="Proteomes" id="UP001152484"/>
    </source>
</evidence>
<evidence type="ECO:0000259" key="2">
    <source>
        <dbReference type="Pfam" id="PF05922"/>
    </source>
</evidence>
<protein>
    <recommendedName>
        <fullName evidence="2">Inhibitor I9 domain-containing protein</fullName>
    </recommendedName>
</protein>
<dbReference type="Proteomes" id="UP001152484">
    <property type="component" value="Unassembled WGS sequence"/>
</dbReference>
<organism evidence="3 4">
    <name type="scientific">Cuscuta europaea</name>
    <name type="common">European dodder</name>
    <dbReference type="NCBI Taxonomy" id="41803"/>
    <lineage>
        <taxon>Eukaryota</taxon>
        <taxon>Viridiplantae</taxon>
        <taxon>Streptophyta</taxon>
        <taxon>Embryophyta</taxon>
        <taxon>Tracheophyta</taxon>
        <taxon>Spermatophyta</taxon>
        <taxon>Magnoliopsida</taxon>
        <taxon>eudicotyledons</taxon>
        <taxon>Gunneridae</taxon>
        <taxon>Pentapetalae</taxon>
        <taxon>asterids</taxon>
        <taxon>lamiids</taxon>
        <taxon>Solanales</taxon>
        <taxon>Convolvulaceae</taxon>
        <taxon>Cuscuteae</taxon>
        <taxon>Cuscuta</taxon>
        <taxon>Cuscuta subgen. Cuscuta</taxon>
    </lineage>
</organism>
<dbReference type="AlphaFoldDB" id="A0A9P0Z6X3"/>
<comment type="caution">
    <text evidence="3">The sequence shown here is derived from an EMBL/GenBank/DDBJ whole genome shotgun (WGS) entry which is preliminary data.</text>
</comment>
<dbReference type="Gene3D" id="3.30.70.80">
    <property type="entry name" value="Peptidase S8 propeptide/proteinase inhibitor I9"/>
    <property type="match status" value="1"/>
</dbReference>
<keyword evidence="4" id="KW-1185">Reference proteome</keyword>
<reference evidence="3" key="1">
    <citation type="submission" date="2022-07" db="EMBL/GenBank/DDBJ databases">
        <authorList>
            <person name="Macas J."/>
            <person name="Novak P."/>
            <person name="Neumann P."/>
        </authorList>
    </citation>
    <scope>NUCLEOTIDE SEQUENCE</scope>
</reference>
<dbReference type="InterPro" id="IPR010259">
    <property type="entry name" value="S8pro/Inhibitor_I9"/>
</dbReference>
<feature type="signal peptide" evidence="1">
    <location>
        <begin position="1"/>
        <end position="24"/>
    </location>
</feature>
<dbReference type="OrthoDB" id="10256524at2759"/>
<gene>
    <name evidence="3" type="ORF">CEURO_LOCUS11708</name>
</gene>
<proteinExistence type="predicted"/>
<sequence length="107" mass="11562">MASCFLQLIPTLLASSFLISVTTCMGLSFSPKPHIVYMGGGPDIGGPVAETYSEYLHLQVLSSVISREESHRISILQTYNHAFGGFAAMLTDQEASALSRTSQCYLV</sequence>
<dbReference type="InterPro" id="IPR037045">
    <property type="entry name" value="S8pro/Inhibitor_I9_sf"/>
</dbReference>
<accession>A0A9P0Z6X3</accession>
<name>A0A9P0Z6X3_CUSEU</name>
<evidence type="ECO:0000313" key="3">
    <source>
        <dbReference type="EMBL" id="CAH9091803.1"/>
    </source>
</evidence>
<dbReference type="EMBL" id="CAMAPE010000027">
    <property type="protein sequence ID" value="CAH9091803.1"/>
    <property type="molecule type" value="Genomic_DNA"/>
</dbReference>
<feature type="domain" description="Inhibitor I9" evidence="2">
    <location>
        <begin position="34"/>
        <end position="103"/>
    </location>
</feature>
<feature type="chain" id="PRO_5040266491" description="Inhibitor I9 domain-containing protein" evidence="1">
    <location>
        <begin position="25"/>
        <end position="107"/>
    </location>
</feature>
<evidence type="ECO:0000256" key="1">
    <source>
        <dbReference type="SAM" id="SignalP"/>
    </source>
</evidence>
<dbReference type="Pfam" id="PF05922">
    <property type="entry name" value="Inhibitor_I9"/>
    <property type="match status" value="1"/>
</dbReference>
<keyword evidence="1" id="KW-0732">Signal</keyword>